<dbReference type="Proteomes" id="UP000488956">
    <property type="component" value="Unassembled WGS sequence"/>
</dbReference>
<proteinExistence type="predicted"/>
<feature type="signal peptide" evidence="1">
    <location>
        <begin position="1"/>
        <end position="30"/>
    </location>
</feature>
<protein>
    <submittedName>
        <fullName evidence="2">Uncharacterized protein</fullName>
    </submittedName>
</protein>
<gene>
    <name evidence="2" type="ORF">PF010_g12089</name>
</gene>
<dbReference type="PANTHER" id="PTHR35606:SF4">
    <property type="entry name" value="CELLULOSE-BINDING FAMILY II PROTEIN"/>
    <property type="match status" value="1"/>
</dbReference>
<evidence type="ECO:0000313" key="2">
    <source>
        <dbReference type="EMBL" id="KAE9107959.1"/>
    </source>
</evidence>
<dbReference type="PANTHER" id="PTHR35606">
    <property type="entry name" value="CELLULOSE-BINDING FAMILY II PROTEIN"/>
    <property type="match status" value="1"/>
</dbReference>
<feature type="chain" id="PRO_5026059085" evidence="1">
    <location>
        <begin position="31"/>
        <end position="252"/>
    </location>
</feature>
<keyword evidence="1" id="KW-0732">Signal</keyword>
<organism evidence="2 3">
    <name type="scientific">Phytophthora fragariae</name>
    <dbReference type="NCBI Taxonomy" id="53985"/>
    <lineage>
        <taxon>Eukaryota</taxon>
        <taxon>Sar</taxon>
        <taxon>Stramenopiles</taxon>
        <taxon>Oomycota</taxon>
        <taxon>Peronosporomycetes</taxon>
        <taxon>Peronosporales</taxon>
        <taxon>Peronosporaceae</taxon>
        <taxon>Phytophthora</taxon>
    </lineage>
</organism>
<comment type="caution">
    <text evidence="2">The sequence shown here is derived from an EMBL/GenBank/DDBJ whole genome shotgun (WGS) entry which is preliminary data.</text>
</comment>
<name>A0A6G0L3R9_9STRA</name>
<evidence type="ECO:0000256" key="1">
    <source>
        <dbReference type="SAM" id="SignalP"/>
    </source>
</evidence>
<reference evidence="2 3" key="1">
    <citation type="submission" date="2018-09" db="EMBL/GenBank/DDBJ databases">
        <title>Genomic investigation of the strawberry pathogen Phytophthora fragariae indicates pathogenicity is determined by transcriptional variation in three key races.</title>
        <authorList>
            <person name="Adams T.M."/>
            <person name="Armitage A.D."/>
            <person name="Sobczyk M.K."/>
            <person name="Bates H.J."/>
            <person name="Dunwell J.M."/>
            <person name="Nellist C.F."/>
            <person name="Harrison R.J."/>
        </authorList>
    </citation>
    <scope>NUCLEOTIDE SEQUENCE [LARGE SCALE GENOMIC DNA]</scope>
    <source>
        <strain evidence="2 3">ONT-3</strain>
    </source>
</reference>
<evidence type="ECO:0000313" key="3">
    <source>
        <dbReference type="Proteomes" id="UP000488956"/>
    </source>
</evidence>
<sequence>MTSSAQPSPFSTKQLLQAALVAFTAGSAQAVEAANATSTNNPNFGKVTSAKGQCVIGNPTTYVTREDVDWVWKNTMSKYVPQFKNLIFDQIVTNKGKLSYCVRWDNNQKLTKAVASKFQSMIQSQMDLWNQWLVRYKCWPYRKIDIAVVGFAVHDKSIMDWDDDSLGTIKEREHFELSVVPHRHFNRVTTMSSSQILHRCFVAAKYQLPYDILVLPLHTNLKGMAINMQSCTDAQTSWFRPRRNQTEHLNAT</sequence>
<dbReference type="EMBL" id="QXFX01000663">
    <property type="protein sequence ID" value="KAE9107959.1"/>
    <property type="molecule type" value="Genomic_DNA"/>
</dbReference>
<dbReference type="AlphaFoldDB" id="A0A6G0L3R9"/>
<accession>A0A6G0L3R9</accession>